<evidence type="ECO:0000313" key="3">
    <source>
        <dbReference type="Proteomes" id="UP001314170"/>
    </source>
</evidence>
<feature type="compositionally biased region" description="Low complexity" evidence="1">
    <location>
        <begin position="82"/>
        <end position="98"/>
    </location>
</feature>
<proteinExistence type="predicted"/>
<organism evidence="2 3">
    <name type="scientific">Dovyalis caffra</name>
    <dbReference type="NCBI Taxonomy" id="77055"/>
    <lineage>
        <taxon>Eukaryota</taxon>
        <taxon>Viridiplantae</taxon>
        <taxon>Streptophyta</taxon>
        <taxon>Embryophyta</taxon>
        <taxon>Tracheophyta</taxon>
        <taxon>Spermatophyta</taxon>
        <taxon>Magnoliopsida</taxon>
        <taxon>eudicotyledons</taxon>
        <taxon>Gunneridae</taxon>
        <taxon>Pentapetalae</taxon>
        <taxon>rosids</taxon>
        <taxon>fabids</taxon>
        <taxon>Malpighiales</taxon>
        <taxon>Salicaceae</taxon>
        <taxon>Flacourtieae</taxon>
        <taxon>Dovyalis</taxon>
    </lineage>
</organism>
<protein>
    <submittedName>
        <fullName evidence="2">Uncharacterized protein</fullName>
    </submittedName>
</protein>
<comment type="caution">
    <text evidence="2">The sequence shown here is derived from an EMBL/GenBank/DDBJ whole genome shotgun (WGS) entry which is preliminary data.</text>
</comment>
<dbReference type="EMBL" id="CAWUPB010000994">
    <property type="protein sequence ID" value="CAK7336025.1"/>
    <property type="molecule type" value="Genomic_DNA"/>
</dbReference>
<keyword evidence="3" id="KW-1185">Reference proteome</keyword>
<dbReference type="Proteomes" id="UP001314170">
    <property type="component" value="Unassembled WGS sequence"/>
</dbReference>
<evidence type="ECO:0000256" key="1">
    <source>
        <dbReference type="SAM" id="MobiDB-lite"/>
    </source>
</evidence>
<reference evidence="2 3" key="1">
    <citation type="submission" date="2024-01" db="EMBL/GenBank/DDBJ databases">
        <authorList>
            <person name="Waweru B."/>
        </authorList>
    </citation>
    <scope>NUCLEOTIDE SEQUENCE [LARGE SCALE GENOMIC DNA]</scope>
</reference>
<feature type="region of interest" description="Disordered" evidence="1">
    <location>
        <begin position="82"/>
        <end position="109"/>
    </location>
</feature>
<dbReference type="AlphaFoldDB" id="A0AAV1RJH2"/>
<feature type="non-terminal residue" evidence="2">
    <location>
        <position position="1"/>
    </location>
</feature>
<name>A0AAV1RJH2_9ROSI</name>
<gene>
    <name evidence="2" type="ORF">DCAF_LOCUS11029</name>
</gene>
<accession>A0AAV1RJH2</accession>
<feature type="region of interest" description="Disordered" evidence="1">
    <location>
        <begin position="1"/>
        <end position="25"/>
    </location>
</feature>
<sequence length="109" mass="12064">KDTQPSGILGERQPQSLSFSPKRLQHESNTRVPGFIAIKKLTNANHITLYLGCDVCTSYSSLHIDGHPLTSAFNQRITPTYPNPISTITTTSDSPTNNRCKHSQSQQQL</sequence>
<evidence type="ECO:0000313" key="2">
    <source>
        <dbReference type="EMBL" id="CAK7336025.1"/>
    </source>
</evidence>